<accession>A0A3S3R5M3</accession>
<feature type="transmembrane region" description="Helical" evidence="5">
    <location>
        <begin position="45"/>
        <end position="63"/>
    </location>
</feature>
<dbReference type="InterPro" id="IPR049625">
    <property type="entry name" value="Glyco_transf_61_cat"/>
</dbReference>
<keyword evidence="5" id="KW-0472">Membrane</keyword>
<dbReference type="PANTHER" id="PTHR20961:SF5">
    <property type="entry name" value="GLYCOSYLTRANSFERASE-RELATED"/>
    <property type="match status" value="1"/>
</dbReference>
<dbReference type="STRING" id="337451.A0A3S3R5M3"/>
<dbReference type="Proteomes" id="UP000283530">
    <property type="component" value="Unassembled WGS sequence"/>
</dbReference>
<name>A0A3S3R5M3_9MAGN</name>
<dbReference type="OrthoDB" id="529273at2759"/>
<keyword evidence="4" id="KW-0325">Glycoprotein</keyword>
<reference evidence="7 8" key="1">
    <citation type="journal article" date="2019" name="Nat. Plants">
        <title>Stout camphor tree genome fills gaps in understanding of flowering plant genome evolution.</title>
        <authorList>
            <person name="Chaw S.M."/>
            <person name="Liu Y.C."/>
            <person name="Wu Y.W."/>
            <person name="Wang H.Y."/>
            <person name="Lin C.I."/>
            <person name="Wu C.S."/>
            <person name="Ke H.M."/>
            <person name="Chang L.Y."/>
            <person name="Hsu C.Y."/>
            <person name="Yang H.T."/>
            <person name="Sudianto E."/>
            <person name="Hsu M.H."/>
            <person name="Wu K.P."/>
            <person name="Wang L.N."/>
            <person name="Leebens-Mack J.H."/>
            <person name="Tsai I.J."/>
        </authorList>
    </citation>
    <scope>NUCLEOTIDE SEQUENCE [LARGE SCALE GENOMIC DNA]</scope>
    <source>
        <strain evidence="8">cv. Chaw 1501</strain>
        <tissue evidence="7">Young leaves</tissue>
    </source>
</reference>
<evidence type="ECO:0000256" key="1">
    <source>
        <dbReference type="ARBA" id="ARBA00004323"/>
    </source>
</evidence>
<proteinExistence type="predicted"/>
<evidence type="ECO:0000256" key="2">
    <source>
        <dbReference type="ARBA" id="ARBA00022676"/>
    </source>
</evidence>
<feature type="domain" description="Glycosyltransferase 61 catalytic" evidence="6">
    <location>
        <begin position="178"/>
        <end position="369"/>
    </location>
</feature>
<keyword evidence="3 7" id="KW-0808">Transferase</keyword>
<evidence type="ECO:0000256" key="4">
    <source>
        <dbReference type="ARBA" id="ARBA00023180"/>
    </source>
</evidence>
<comment type="caution">
    <text evidence="7">The sequence shown here is derived from an EMBL/GenBank/DDBJ whole genome shotgun (WGS) entry which is preliminary data.</text>
</comment>
<sequence>MQSRVLVLDRWSYQGGGENHKRDKKMGVPAYRQFNKQAKYRYRTLFGWLALCLCFLVVVRPYMAFFAGTGGKGISKGKQICDVSDPRSDFCNMKGEIRIHGHSSEIFLLSSSQKGLLPENATWKIRPYARKGNNAAMGNVRELSLKSLLTAREQAPNCSTYHKVPALVFSIGGFTGNYFHDFTDVLVPLFITSRQFHGEVQFLITNSKSWWIDKYRPILKNLSKYEIIDFDNDDRVHCFSNMLVGLRSHKELSIDPSRSPNGYSMYDFIKFLRSIYSLQRDFAVKIRDDAGKKPRLLIVSRRSNRAFTNVGEIQAMATSLGYEVVTSEADTGTPLSKISRFVNTFDVMMGVHGAGLTNLVFLPTNAVLIQVVPFGNTDWIARTDFEEPSGDMKLRYLEYKIGEHESTLTQQFPHDHGVLRDPFSIDNQGWSAFSSVYLEKQNVTLDVGRFKGTLLKALELLHL</sequence>
<dbReference type="GO" id="GO:0016763">
    <property type="term" value="F:pentosyltransferase activity"/>
    <property type="evidence" value="ECO:0007669"/>
    <property type="project" value="UniProtKB-ARBA"/>
</dbReference>
<gene>
    <name evidence="7" type="ORF">CKAN_02415000</name>
</gene>
<keyword evidence="8" id="KW-1185">Reference proteome</keyword>
<keyword evidence="5" id="KW-1133">Transmembrane helix</keyword>
<dbReference type="Pfam" id="PF04577">
    <property type="entry name" value="Glyco_transf_61"/>
    <property type="match status" value="1"/>
</dbReference>
<evidence type="ECO:0000313" key="7">
    <source>
        <dbReference type="EMBL" id="RWR94837.1"/>
    </source>
</evidence>
<evidence type="ECO:0000313" key="8">
    <source>
        <dbReference type="Proteomes" id="UP000283530"/>
    </source>
</evidence>
<dbReference type="PANTHER" id="PTHR20961">
    <property type="entry name" value="GLYCOSYLTRANSFERASE"/>
    <property type="match status" value="1"/>
</dbReference>
<dbReference type="GO" id="GO:0000139">
    <property type="term" value="C:Golgi membrane"/>
    <property type="evidence" value="ECO:0007669"/>
    <property type="project" value="UniProtKB-SubCell"/>
</dbReference>
<keyword evidence="2" id="KW-0328">Glycosyltransferase</keyword>
<dbReference type="EMBL" id="QPKB01000011">
    <property type="protein sequence ID" value="RWR94837.1"/>
    <property type="molecule type" value="Genomic_DNA"/>
</dbReference>
<organism evidence="7 8">
    <name type="scientific">Cinnamomum micranthum f. kanehirae</name>
    <dbReference type="NCBI Taxonomy" id="337451"/>
    <lineage>
        <taxon>Eukaryota</taxon>
        <taxon>Viridiplantae</taxon>
        <taxon>Streptophyta</taxon>
        <taxon>Embryophyta</taxon>
        <taxon>Tracheophyta</taxon>
        <taxon>Spermatophyta</taxon>
        <taxon>Magnoliopsida</taxon>
        <taxon>Magnoliidae</taxon>
        <taxon>Laurales</taxon>
        <taxon>Lauraceae</taxon>
        <taxon>Cinnamomum</taxon>
    </lineage>
</organism>
<evidence type="ECO:0000256" key="5">
    <source>
        <dbReference type="SAM" id="Phobius"/>
    </source>
</evidence>
<protein>
    <submittedName>
        <fullName evidence="7">Glycosyltransferase AER61</fullName>
    </submittedName>
</protein>
<dbReference type="AlphaFoldDB" id="A0A3S3R5M3"/>
<evidence type="ECO:0000259" key="6">
    <source>
        <dbReference type="Pfam" id="PF04577"/>
    </source>
</evidence>
<keyword evidence="5" id="KW-0812">Transmembrane</keyword>
<dbReference type="InterPro" id="IPR007657">
    <property type="entry name" value="Glycosyltransferase_61"/>
</dbReference>
<comment type="subcellular location">
    <subcellularLocation>
        <location evidence="1">Golgi apparatus membrane</location>
        <topology evidence="1">Single-pass type II membrane protein</topology>
    </subcellularLocation>
</comment>
<evidence type="ECO:0000256" key="3">
    <source>
        <dbReference type="ARBA" id="ARBA00022679"/>
    </source>
</evidence>